<dbReference type="KEGG" id="mxe:MYXE_46420"/>
<keyword evidence="2" id="KW-0378">Hydrolase</keyword>
<dbReference type="InterPro" id="IPR011330">
    <property type="entry name" value="Glyco_hydro/deAcase_b/a-brl"/>
</dbReference>
<evidence type="ECO:0000313" key="5">
    <source>
        <dbReference type="EMBL" id="BBU24852.1"/>
    </source>
</evidence>
<dbReference type="CDD" id="cd10917">
    <property type="entry name" value="CE4_NodB_like_6s_7s"/>
    <property type="match status" value="1"/>
</dbReference>
<dbReference type="PROSITE" id="PS51677">
    <property type="entry name" value="NODB"/>
    <property type="match status" value="1"/>
</dbReference>
<proteinExistence type="predicted"/>
<name>A0AAD1H4W5_MYCXE</name>
<accession>A0AAD1H4W5</accession>
<evidence type="ECO:0000256" key="2">
    <source>
        <dbReference type="ARBA" id="ARBA00022801"/>
    </source>
</evidence>
<feature type="signal peptide" evidence="3">
    <location>
        <begin position="1"/>
        <end position="26"/>
    </location>
</feature>
<dbReference type="GO" id="GO:0046872">
    <property type="term" value="F:metal ion binding"/>
    <property type="evidence" value="ECO:0007669"/>
    <property type="project" value="UniProtKB-KW"/>
</dbReference>
<evidence type="ECO:0000256" key="3">
    <source>
        <dbReference type="SAM" id="SignalP"/>
    </source>
</evidence>
<organism evidence="5 6">
    <name type="scientific">Mycobacterium xenopi</name>
    <dbReference type="NCBI Taxonomy" id="1789"/>
    <lineage>
        <taxon>Bacteria</taxon>
        <taxon>Bacillati</taxon>
        <taxon>Actinomycetota</taxon>
        <taxon>Actinomycetes</taxon>
        <taxon>Mycobacteriales</taxon>
        <taxon>Mycobacteriaceae</taxon>
        <taxon>Mycobacterium</taxon>
    </lineage>
</organism>
<dbReference type="Gene3D" id="3.20.20.370">
    <property type="entry name" value="Glycoside hydrolase/deacetylase"/>
    <property type="match status" value="1"/>
</dbReference>
<evidence type="ECO:0000256" key="1">
    <source>
        <dbReference type="ARBA" id="ARBA00022723"/>
    </source>
</evidence>
<dbReference type="GO" id="GO:0016020">
    <property type="term" value="C:membrane"/>
    <property type="evidence" value="ECO:0007669"/>
    <property type="project" value="TreeGrafter"/>
</dbReference>
<dbReference type="RefSeq" id="WP_004571715.1">
    <property type="nucleotide sequence ID" value="NZ_AP022314.1"/>
</dbReference>
<reference evidence="5 6" key="1">
    <citation type="submission" date="2019-12" db="EMBL/GenBank/DDBJ databases">
        <title>Complete genome sequence of Mycolicibacterium xenopi str. JCM15661T.</title>
        <authorList>
            <person name="Yoshida M."/>
            <person name="Fukano H."/>
            <person name="Asakura T."/>
            <person name="Hoshino Y."/>
        </authorList>
    </citation>
    <scope>NUCLEOTIDE SEQUENCE [LARGE SCALE GENOMIC DNA]</scope>
    <source>
        <strain evidence="5 6">JCM 15661T</strain>
    </source>
</reference>
<feature type="chain" id="PRO_5042105831" evidence="3">
    <location>
        <begin position="27"/>
        <end position="245"/>
    </location>
</feature>
<dbReference type="PANTHER" id="PTHR10587">
    <property type="entry name" value="GLYCOSYL TRANSFERASE-RELATED"/>
    <property type="match status" value="1"/>
</dbReference>
<sequence length="245" mass="26221">MQNIERRTLLCAIAAAFVAAASRAAAAGAEPVRWKIPLAPLPTAAGVLTRLPGTGNKLALTVDDGASVPVVGAFAQFCRDSGTRLTFFVTGVHPSWSVNAPALRPLVDSGQVQMANHTWSHPYLTRIGLTAVADQIRRNADFLRRTYGVDGTPYFRPPYGVHNADIDRVAADQGYTTITLWSSTLGDSAPESEASLIANASKAFQPQQIVLAHANLPTITHCYPQLLDLIHSRNLQTVTLNDVAA</sequence>
<dbReference type="Proteomes" id="UP000464624">
    <property type="component" value="Chromosome"/>
</dbReference>
<dbReference type="EMBL" id="AP022314">
    <property type="protein sequence ID" value="BBU24852.1"/>
    <property type="molecule type" value="Genomic_DNA"/>
</dbReference>
<dbReference type="InterPro" id="IPR002509">
    <property type="entry name" value="NODB_dom"/>
</dbReference>
<dbReference type="PANTHER" id="PTHR10587:SF133">
    <property type="entry name" value="CHITIN DEACETYLASE 1-RELATED"/>
    <property type="match status" value="1"/>
</dbReference>
<keyword evidence="1" id="KW-0479">Metal-binding</keyword>
<evidence type="ECO:0000313" key="6">
    <source>
        <dbReference type="Proteomes" id="UP000464624"/>
    </source>
</evidence>
<dbReference type="GO" id="GO:0005975">
    <property type="term" value="P:carbohydrate metabolic process"/>
    <property type="evidence" value="ECO:0007669"/>
    <property type="project" value="InterPro"/>
</dbReference>
<keyword evidence="3" id="KW-0732">Signal</keyword>
<dbReference type="AlphaFoldDB" id="A0AAD1H4W5"/>
<feature type="domain" description="NodB homology" evidence="4">
    <location>
        <begin position="56"/>
        <end position="238"/>
    </location>
</feature>
<dbReference type="SUPFAM" id="SSF88713">
    <property type="entry name" value="Glycoside hydrolase/deacetylase"/>
    <property type="match status" value="1"/>
</dbReference>
<gene>
    <name evidence="5" type="ORF">MYXE_46420</name>
</gene>
<evidence type="ECO:0000259" key="4">
    <source>
        <dbReference type="PROSITE" id="PS51677"/>
    </source>
</evidence>
<protein>
    <submittedName>
        <fullName evidence="5">Polysaccharide deacetylase</fullName>
    </submittedName>
</protein>
<dbReference type="Pfam" id="PF01522">
    <property type="entry name" value="Polysacc_deac_1"/>
    <property type="match status" value="1"/>
</dbReference>
<dbReference type="InterPro" id="IPR050248">
    <property type="entry name" value="Polysacc_deacetylase_ArnD"/>
</dbReference>
<dbReference type="GO" id="GO:0016810">
    <property type="term" value="F:hydrolase activity, acting on carbon-nitrogen (but not peptide) bonds"/>
    <property type="evidence" value="ECO:0007669"/>
    <property type="project" value="InterPro"/>
</dbReference>